<organism evidence="2 3">
    <name type="scientific">Rhynchophorus ferrugineus</name>
    <name type="common">Red palm weevil</name>
    <name type="synonym">Curculio ferrugineus</name>
    <dbReference type="NCBI Taxonomy" id="354439"/>
    <lineage>
        <taxon>Eukaryota</taxon>
        <taxon>Metazoa</taxon>
        <taxon>Ecdysozoa</taxon>
        <taxon>Arthropoda</taxon>
        <taxon>Hexapoda</taxon>
        <taxon>Insecta</taxon>
        <taxon>Pterygota</taxon>
        <taxon>Neoptera</taxon>
        <taxon>Endopterygota</taxon>
        <taxon>Coleoptera</taxon>
        <taxon>Polyphaga</taxon>
        <taxon>Cucujiformia</taxon>
        <taxon>Curculionidae</taxon>
        <taxon>Dryophthorinae</taxon>
        <taxon>Rhynchophorus</taxon>
    </lineage>
</organism>
<protein>
    <submittedName>
        <fullName evidence="2">Uncharacterized protein</fullName>
    </submittedName>
</protein>
<keyword evidence="3" id="KW-1185">Reference proteome</keyword>
<evidence type="ECO:0000313" key="2">
    <source>
        <dbReference type="EMBL" id="KAF7280074.1"/>
    </source>
</evidence>
<proteinExistence type="predicted"/>
<name>A0A834IG43_RHYFE</name>
<feature type="region of interest" description="Disordered" evidence="1">
    <location>
        <begin position="16"/>
        <end position="41"/>
    </location>
</feature>
<evidence type="ECO:0000313" key="3">
    <source>
        <dbReference type="Proteomes" id="UP000625711"/>
    </source>
</evidence>
<gene>
    <name evidence="2" type="ORF">GWI33_006425</name>
</gene>
<dbReference type="AlphaFoldDB" id="A0A834IG43"/>
<dbReference type="EMBL" id="JAACXV010000323">
    <property type="protein sequence ID" value="KAF7280074.1"/>
    <property type="molecule type" value="Genomic_DNA"/>
</dbReference>
<evidence type="ECO:0000256" key="1">
    <source>
        <dbReference type="SAM" id="MobiDB-lite"/>
    </source>
</evidence>
<comment type="caution">
    <text evidence="2">The sequence shown here is derived from an EMBL/GenBank/DDBJ whole genome shotgun (WGS) entry which is preliminary data.</text>
</comment>
<reference evidence="2" key="1">
    <citation type="submission" date="2020-08" db="EMBL/GenBank/DDBJ databases">
        <title>Genome sequencing and assembly of the red palm weevil Rhynchophorus ferrugineus.</title>
        <authorList>
            <person name="Dias G.B."/>
            <person name="Bergman C.M."/>
            <person name="Manee M."/>
        </authorList>
    </citation>
    <scope>NUCLEOTIDE SEQUENCE</scope>
    <source>
        <strain evidence="2">AA-2017</strain>
        <tissue evidence="2">Whole larva</tissue>
    </source>
</reference>
<dbReference type="Proteomes" id="UP000625711">
    <property type="component" value="Unassembled WGS sequence"/>
</dbReference>
<accession>A0A834IG43</accession>
<sequence length="97" mass="10344">MARPLLSRDVISARCNAPTSSTRGRTAHEADKNGGCGTETEDVRIGQGRERTIGCIADVFWVYSVPSACLPACLLPTPPTTPRYQTVVTDCVTTGCD</sequence>